<dbReference type="PROSITE" id="PS50075">
    <property type="entry name" value="CARRIER"/>
    <property type="match status" value="1"/>
</dbReference>
<dbReference type="PANTHER" id="PTHR20863">
    <property type="entry name" value="ACYL CARRIER PROTEIN"/>
    <property type="match status" value="1"/>
</dbReference>
<dbReference type="GO" id="GO:0000036">
    <property type="term" value="F:acyl carrier activity"/>
    <property type="evidence" value="ECO:0007669"/>
    <property type="project" value="TreeGrafter"/>
</dbReference>
<dbReference type="InterPro" id="IPR036736">
    <property type="entry name" value="ACP-like_sf"/>
</dbReference>
<dbReference type="GO" id="GO:0000035">
    <property type="term" value="F:acyl binding"/>
    <property type="evidence" value="ECO:0007669"/>
    <property type="project" value="TreeGrafter"/>
</dbReference>
<dbReference type="SUPFAM" id="SSF47336">
    <property type="entry name" value="ACP-like"/>
    <property type="match status" value="1"/>
</dbReference>
<proteinExistence type="predicted"/>
<keyword evidence="2" id="KW-0597">Phosphoprotein</keyword>
<dbReference type="EMBL" id="QVQT01000003">
    <property type="protein sequence ID" value="RFU17163.1"/>
    <property type="molecule type" value="Genomic_DNA"/>
</dbReference>
<comment type="caution">
    <text evidence="4">The sequence shown here is derived from an EMBL/GenBank/DDBJ whole genome shotgun (WGS) entry which is preliminary data.</text>
</comment>
<evidence type="ECO:0000256" key="2">
    <source>
        <dbReference type="ARBA" id="ARBA00022553"/>
    </source>
</evidence>
<accession>A0A372IRK1</accession>
<dbReference type="InterPro" id="IPR003231">
    <property type="entry name" value="ACP"/>
</dbReference>
<keyword evidence="1" id="KW-0596">Phosphopantetheine</keyword>
<sequence>MPNQTIQDRVLKVIATSKRIPIESIGPESSFESLGIDSLDRLNILFDLESEFEIEIDDEQAKQVQNIHEMIEGVTHLVEAKTSSSPPE</sequence>
<gene>
    <name evidence="4" type="ORF">D0Y96_10775</name>
</gene>
<dbReference type="PANTHER" id="PTHR20863:SF76">
    <property type="entry name" value="CARRIER DOMAIN-CONTAINING PROTEIN"/>
    <property type="match status" value="1"/>
</dbReference>
<dbReference type="Proteomes" id="UP000264702">
    <property type="component" value="Unassembled WGS sequence"/>
</dbReference>
<name>A0A372IRK1_9BACT</name>
<dbReference type="OrthoDB" id="121857at2"/>
<dbReference type="InterPro" id="IPR009081">
    <property type="entry name" value="PP-bd_ACP"/>
</dbReference>
<evidence type="ECO:0000313" key="4">
    <source>
        <dbReference type="EMBL" id="RFU17163.1"/>
    </source>
</evidence>
<feature type="domain" description="Carrier" evidence="3">
    <location>
        <begin position="4"/>
        <end position="78"/>
    </location>
</feature>
<organism evidence="4 5">
    <name type="scientific">Paracidobacterium acidisoli</name>
    <dbReference type="NCBI Taxonomy" id="2303751"/>
    <lineage>
        <taxon>Bacteria</taxon>
        <taxon>Pseudomonadati</taxon>
        <taxon>Acidobacteriota</taxon>
        <taxon>Terriglobia</taxon>
        <taxon>Terriglobales</taxon>
        <taxon>Acidobacteriaceae</taxon>
        <taxon>Paracidobacterium</taxon>
    </lineage>
</organism>
<dbReference type="Pfam" id="PF00550">
    <property type="entry name" value="PP-binding"/>
    <property type="match status" value="1"/>
</dbReference>
<dbReference type="AlphaFoldDB" id="A0A372IRK1"/>
<dbReference type="Gene3D" id="1.10.1200.10">
    <property type="entry name" value="ACP-like"/>
    <property type="match status" value="1"/>
</dbReference>
<evidence type="ECO:0000313" key="5">
    <source>
        <dbReference type="Proteomes" id="UP000264702"/>
    </source>
</evidence>
<reference evidence="4 5" key="1">
    <citation type="submission" date="2018-08" db="EMBL/GenBank/DDBJ databases">
        <title>Acidipila sp. 4G-K13, an acidobacterium isolated from forest soil.</title>
        <authorList>
            <person name="Gao Z.-H."/>
            <person name="Qiu L.-H."/>
        </authorList>
    </citation>
    <scope>NUCLEOTIDE SEQUENCE [LARGE SCALE GENOMIC DNA]</scope>
    <source>
        <strain evidence="4 5">4G-K13</strain>
    </source>
</reference>
<protein>
    <submittedName>
        <fullName evidence="4">Acyl carrier protein</fullName>
    </submittedName>
</protein>
<evidence type="ECO:0000256" key="1">
    <source>
        <dbReference type="ARBA" id="ARBA00022450"/>
    </source>
</evidence>
<keyword evidence="5" id="KW-1185">Reference proteome</keyword>
<evidence type="ECO:0000259" key="3">
    <source>
        <dbReference type="PROSITE" id="PS50075"/>
    </source>
</evidence>